<dbReference type="AlphaFoldDB" id="A0A512HSR6"/>
<evidence type="ECO:0000313" key="3">
    <source>
        <dbReference type="Proteomes" id="UP000321769"/>
    </source>
</evidence>
<dbReference type="Gene3D" id="3.40.33.10">
    <property type="entry name" value="CAP"/>
    <property type="match status" value="1"/>
</dbReference>
<protein>
    <submittedName>
        <fullName evidence="2">Uncharacterized protein</fullName>
    </submittedName>
</protein>
<sequence length="316" mass="33347">MRLTRHTVPTLAVGLVVAVLVGGTAVVAQERASAERSARQTTLAQPAAAQRAVKLTVSPRSATRGDTVSFRITTSTRHPRPVRLQRWDAKRKKWRTMATRTVKARATITAKPAAGTFRYRAHASKTRHRTGGRVHVHTAAKSTTSRLTVRPAPPTAPKPGTLTTDEKALLADVRTARQTYGRADVKSARDLGAGTCLTAYAREHARWMAATGRAVDPGAGPHRAAKRALPSASCPGRTVDAVTHAIGTADSSAAAIDLAVDAWLASPYGETARLLSSCRRAPGFEYGVASLTSGGTRWMTVLVSSPTASTSTSGAC</sequence>
<name>A0A512HSR6_9ACTN</name>
<comment type="caution">
    <text evidence="2">The sequence shown here is derived from an EMBL/GenBank/DDBJ whole genome shotgun (WGS) entry which is preliminary data.</text>
</comment>
<dbReference type="Proteomes" id="UP000321769">
    <property type="component" value="Unassembled WGS sequence"/>
</dbReference>
<dbReference type="EMBL" id="BJZQ01000002">
    <property type="protein sequence ID" value="GEO88503.1"/>
    <property type="molecule type" value="Genomic_DNA"/>
</dbReference>
<proteinExistence type="predicted"/>
<gene>
    <name evidence="2" type="ORF">AFL01nite_08300</name>
</gene>
<keyword evidence="3" id="KW-1185">Reference proteome</keyword>
<feature type="region of interest" description="Disordered" evidence="1">
    <location>
        <begin position="140"/>
        <end position="162"/>
    </location>
</feature>
<evidence type="ECO:0000313" key="2">
    <source>
        <dbReference type="EMBL" id="GEO88503.1"/>
    </source>
</evidence>
<reference evidence="2 3" key="1">
    <citation type="submission" date="2019-07" db="EMBL/GenBank/DDBJ databases">
        <title>Whole genome shotgun sequence of Aeromicrobium flavum NBRC 107625.</title>
        <authorList>
            <person name="Hosoyama A."/>
            <person name="Uohara A."/>
            <person name="Ohji S."/>
            <person name="Ichikawa N."/>
        </authorList>
    </citation>
    <scope>NUCLEOTIDE SEQUENCE [LARGE SCALE GENOMIC DNA]</scope>
    <source>
        <strain evidence="2 3">NBRC 107625</strain>
    </source>
</reference>
<evidence type="ECO:0000256" key="1">
    <source>
        <dbReference type="SAM" id="MobiDB-lite"/>
    </source>
</evidence>
<organism evidence="2 3">
    <name type="scientific">Aeromicrobium flavum</name>
    <dbReference type="NCBI Taxonomy" id="416568"/>
    <lineage>
        <taxon>Bacteria</taxon>
        <taxon>Bacillati</taxon>
        <taxon>Actinomycetota</taxon>
        <taxon>Actinomycetes</taxon>
        <taxon>Propionibacteriales</taxon>
        <taxon>Nocardioidaceae</taxon>
        <taxon>Aeromicrobium</taxon>
    </lineage>
</organism>
<accession>A0A512HSR6</accession>
<dbReference type="InterPro" id="IPR035940">
    <property type="entry name" value="CAP_sf"/>
</dbReference>
<dbReference type="RefSeq" id="WP_186813801.1">
    <property type="nucleotide sequence ID" value="NZ_BAAAYQ010000001.1"/>
</dbReference>